<gene>
    <name evidence="1" type="ORF">F2Q69_00041390</name>
</gene>
<comment type="caution">
    <text evidence="1">The sequence shown here is derived from an EMBL/GenBank/DDBJ whole genome shotgun (WGS) entry which is preliminary data.</text>
</comment>
<organism evidence="1 2">
    <name type="scientific">Brassica cretica</name>
    <name type="common">Mustard</name>
    <dbReference type="NCBI Taxonomy" id="69181"/>
    <lineage>
        <taxon>Eukaryota</taxon>
        <taxon>Viridiplantae</taxon>
        <taxon>Streptophyta</taxon>
        <taxon>Embryophyta</taxon>
        <taxon>Tracheophyta</taxon>
        <taxon>Spermatophyta</taxon>
        <taxon>Magnoliopsida</taxon>
        <taxon>eudicotyledons</taxon>
        <taxon>Gunneridae</taxon>
        <taxon>Pentapetalae</taxon>
        <taxon>rosids</taxon>
        <taxon>malvids</taxon>
        <taxon>Brassicales</taxon>
        <taxon>Brassicaceae</taxon>
        <taxon>Brassiceae</taxon>
        <taxon>Brassica</taxon>
    </lineage>
</organism>
<evidence type="ECO:0000313" key="1">
    <source>
        <dbReference type="EMBL" id="KAF3503705.1"/>
    </source>
</evidence>
<dbReference type="Proteomes" id="UP000712600">
    <property type="component" value="Unassembled WGS sequence"/>
</dbReference>
<name>A0A8S9NJG8_BRACR</name>
<proteinExistence type="predicted"/>
<dbReference type="AlphaFoldDB" id="A0A8S9NJG8"/>
<evidence type="ECO:0000313" key="2">
    <source>
        <dbReference type="Proteomes" id="UP000712600"/>
    </source>
</evidence>
<protein>
    <submittedName>
        <fullName evidence="1">Uncharacterized protein</fullName>
    </submittedName>
</protein>
<dbReference type="EMBL" id="QGKX02001621">
    <property type="protein sequence ID" value="KAF3503705.1"/>
    <property type="molecule type" value="Genomic_DNA"/>
</dbReference>
<accession>A0A8S9NJG8</accession>
<reference evidence="1" key="1">
    <citation type="submission" date="2019-12" db="EMBL/GenBank/DDBJ databases">
        <title>Genome sequencing and annotation of Brassica cretica.</title>
        <authorList>
            <person name="Studholme D.J."/>
            <person name="Sarris P."/>
        </authorList>
    </citation>
    <scope>NUCLEOTIDE SEQUENCE</scope>
    <source>
        <strain evidence="1">PFS-109/04</strain>
        <tissue evidence="1">Leaf</tissue>
    </source>
</reference>
<sequence length="207" mass="23131">MVNNMNKKLLPSTSFGQYFNNLGGSGRKIYEAIEIVNKALEDWREWSQAQADVAPCEESSLAPTMNAKPPWEPPLENWLNRSSFANVLSADDANAVGWLWAIESMCSLRKNIIVFMVEAADLLGAVLWPPAWPSFKWISQKINGSLNSVGFWKLELNTCKENLPAYLIAKSVVFENLPQSYVACGYPLWFPQALPLFGSNLIGENSL</sequence>